<dbReference type="EMBL" id="CP036316">
    <property type="protein sequence ID" value="QDT65432.1"/>
    <property type="molecule type" value="Genomic_DNA"/>
</dbReference>
<dbReference type="RefSeq" id="WP_145263428.1">
    <property type="nucleotide sequence ID" value="NZ_CP036316.1"/>
</dbReference>
<dbReference type="KEGG" id="chya:V22_26850"/>
<dbReference type="AlphaFoldDB" id="A0A517TAP0"/>
<reference evidence="3 4" key="1">
    <citation type="submission" date="2019-02" db="EMBL/GenBank/DDBJ databases">
        <title>Deep-cultivation of Planctomycetes and their phenomic and genomic characterization uncovers novel biology.</title>
        <authorList>
            <person name="Wiegand S."/>
            <person name="Jogler M."/>
            <person name="Boedeker C."/>
            <person name="Pinto D."/>
            <person name="Vollmers J."/>
            <person name="Rivas-Marin E."/>
            <person name="Kohn T."/>
            <person name="Peeters S.H."/>
            <person name="Heuer A."/>
            <person name="Rast P."/>
            <person name="Oberbeckmann S."/>
            <person name="Bunk B."/>
            <person name="Jeske O."/>
            <person name="Meyerdierks A."/>
            <person name="Storesund J.E."/>
            <person name="Kallscheuer N."/>
            <person name="Luecker S."/>
            <person name="Lage O.M."/>
            <person name="Pohl T."/>
            <person name="Merkel B.J."/>
            <person name="Hornburger P."/>
            <person name="Mueller R.-W."/>
            <person name="Bruemmer F."/>
            <person name="Labrenz M."/>
            <person name="Spormann A.M."/>
            <person name="Op den Camp H."/>
            <person name="Overmann J."/>
            <person name="Amann R."/>
            <person name="Jetten M.S.M."/>
            <person name="Mascher T."/>
            <person name="Medema M.H."/>
            <person name="Devos D.P."/>
            <person name="Kaster A.-K."/>
            <person name="Ovreas L."/>
            <person name="Rohde M."/>
            <person name="Galperin M.Y."/>
            <person name="Jogler C."/>
        </authorList>
    </citation>
    <scope>NUCLEOTIDE SEQUENCE [LARGE SCALE GENOMIC DNA]</scope>
    <source>
        <strain evidence="3 4">V22</strain>
    </source>
</reference>
<keyword evidence="4" id="KW-1185">Reference proteome</keyword>
<organism evidence="3 4">
    <name type="scientific">Calycomorphotria hydatis</name>
    <dbReference type="NCBI Taxonomy" id="2528027"/>
    <lineage>
        <taxon>Bacteria</taxon>
        <taxon>Pseudomonadati</taxon>
        <taxon>Planctomycetota</taxon>
        <taxon>Planctomycetia</taxon>
        <taxon>Planctomycetales</taxon>
        <taxon>Planctomycetaceae</taxon>
        <taxon>Calycomorphotria</taxon>
    </lineage>
</organism>
<keyword evidence="1" id="KW-0732">Signal</keyword>
<dbReference type="Pfam" id="PF07607">
    <property type="entry name" value="DUF1570"/>
    <property type="match status" value="1"/>
</dbReference>
<feature type="signal peptide" evidence="1">
    <location>
        <begin position="1"/>
        <end position="20"/>
    </location>
</feature>
<feature type="domain" description="DUF1570" evidence="2">
    <location>
        <begin position="211"/>
        <end position="325"/>
    </location>
</feature>
<protein>
    <recommendedName>
        <fullName evidence="2">DUF1570 domain-containing protein</fullName>
    </recommendedName>
</protein>
<evidence type="ECO:0000256" key="1">
    <source>
        <dbReference type="SAM" id="SignalP"/>
    </source>
</evidence>
<dbReference type="Proteomes" id="UP000319976">
    <property type="component" value="Chromosome"/>
</dbReference>
<feature type="chain" id="PRO_5022080627" description="DUF1570 domain-containing protein" evidence="1">
    <location>
        <begin position="21"/>
        <end position="492"/>
    </location>
</feature>
<evidence type="ECO:0000259" key="2">
    <source>
        <dbReference type="Pfam" id="PF07607"/>
    </source>
</evidence>
<dbReference type="InterPro" id="IPR011464">
    <property type="entry name" value="DUF1570"/>
</dbReference>
<sequence precursor="true">MIHLSHSAAIFAVIAATAIAGDPCSVAHADEFVIQTEKGRSELEGRIVETGPYTWIEGRDGQIHFPNRVVERTPAEFAPFTAEEAGQELANEFDEELLRTYISGNNVTALVAGYPLSSAEQKRADIVLKSATNFFQQVARVFGIFLKKNRFRHTDPEYPLVVILFENDEDFEKYSERDRNSARSVTTVSGYYSHGTNRLVIRLSECDDFRTPLHEAIHQFCFNSGLVKRLADLPSWWVEGIACGFANNGTRIDLGPSALNVRYGKMVLANPNLRWDSLVADGNGFFQQTAGVSVAYAHAWALHWHLVTHYAKEYREFVLSLQSASASDETTVDERREQFITAFGKSPAAMQEECMQVLNQQMSRRRFDPTEDQIAGVAQNSDNYAATDLRAVSLGGVMLVGGRMQNISLIRNLAFHVRVETTGGLYCEWYYPSVAPRAWVPLQRMTPDKLMRNSPGQRGAGTFRVMVDYAIPGSEKAQQWAQGGFEVPIFQP</sequence>
<evidence type="ECO:0000313" key="4">
    <source>
        <dbReference type="Proteomes" id="UP000319976"/>
    </source>
</evidence>
<name>A0A517TAP0_9PLAN</name>
<dbReference type="OrthoDB" id="208796at2"/>
<gene>
    <name evidence="3" type="ORF">V22_26850</name>
</gene>
<accession>A0A517TAP0</accession>
<proteinExistence type="predicted"/>
<evidence type="ECO:0000313" key="3">
    <source>
        <dbReference type="EMBL" id="QDT65432.1"/>
    </source>
</evidence>